<organism evidence="2 3">
    <name type="scientific">Zhongshania arctica</name>
    <dbReference type="NCBI Taxonomy" id="3238302"/>
    <lineage>
        <taxon>Bacteria</taxon>
        <taxon>Pseudomonadati</taxon>
        <taxon>Pseudomonadota</taxon>
        <taxon>Gammaproteobacteria</taxon>
        <taxon>Cellvibrionales</taxon>
        <taxon>Spongiibacteraceae</taxon>
        <taxon>Zhongshania</taxon>
    </lineage>
</organism>
<gene>
    <name evidence="2" type="ORF">AB4875_03040</name>
</gene>
<reference evidence="2 3" key="1">
    <citation type="journal article" date="2011" name="Int. J. Syst. Evol. Microbiol.">
        <title>Zhongshania antarctica gen. nov., sp. nov. and Zhongshania guokunii sp. nov., gammaproteobacteria respectively isolated from coastal attached (fast) ice and surface seawater of the Antarctic.</title>
        <authorList>
            <person name="Li H.J."/>
            <person name="Zhang X.Y."/>
            <person name="Chen C.X."/>
            <person name="Zhang Y.J."/>
            <person name="Gao Z.M."/>
            <person name="Yu Y."/>
            <person name="Chen X.L."/>
            <person name="Chen B."/>
            <person name="Zhang Y.Z."/>
        </authorList>
    </citation>
    <scope>NUCLEOTIDE SEQUENCE [LARGE SCALE GENOMIC DNA]</scope>
    <source>
        <strain evidence="2 3">R06B22</strain>
    </source>
</reference>
<evidence type="ECO:0000259" key="1">
    <source>
        <dbReference type="Pfam" id="PF12766"/>
    </source>
</evidence>
<dbReference type="SUPFAM" id="SSF50475">
    <property type="entry name" value="FMN-binding split barrel"/>
    <property type="match status" value="1"/>
</dbReference>
<dbReference type="Pfam" id="PF12766">
    <property type="entry name" value="Pyridox_oxase_2"/>
    <property type="match status" value="1"/>
</dbReference>
<proteinExistence type="predicted"/>
<dbReference type="RefSeq" id="WP_368374569.1">
    <property type="nucleotide sequence ID" value="NZ_JBFRYB010000001.1"/>
</dbReference>
<accession>A0ABV3TSB9</accession>
<keyword evidence="3" id="KW-1185">Reference proteome</keyword>
<dbReference type="Gene3D" id="2.30.110.10">
    <property type="entry name" value="Electron Transport, Fmn-binding Protein, Chain A"/>
    <property type="match status" value="1"/>
</dbReference>
<dbReference type="Proteomes" id="UP001557484">
    <property type="component" value="Unassembled WGS sequence"/>
</dbReference>
<evidence type="ECO:0000313" key="3">
    <source>
        <dbReference type="Proteomes" id="UP001557484"/>
    </source>
</evidence>
<feature type="domain" description="Pyridoxamine 5'-phosphate oxidase Alr4036 family FMN-binding" evidence="1">
    <location>
        <begin position="17"/>
        <end position="97"/>
    </location>
</feature>
<dbReference type="InterPro" id="IPR024624">
    <property type="entry name" value="Pyridox_Oxase_Alr4036_FMN-bd"/>
</dbReference>
<sequence>MDLSTLTGSIWRELELANTDRQHQWRTPVLASIDTNGLPQARTVVLRKACHHTQTLQFFSDARSPKVAQLRASGQIQLVFWSSALKWQLRVSAQARVETSGAEVDKAWQGIKLGPARQDYLSPFAPGDALPNTVTTALDESPHLAIISAEVIHMDWLSLSSEGHQRAEISATAVRWLTP</sequence>
<name>A0ABV3TSB9_9GAMM</name>
<comment type="caution">
    <text evidence="2">The sequence shown here is derived from an EMBL/GenBank/DDBJ whole genome shotgun (WGS) entry which is preliminary data.</text>
</comment>
<dbReference type="InterPro" id="IPR012349">
    <property type="entry name" value="Split_barrel_FMN-bd"/>
</dbReference>
<evidence type="ECO:0000313" key="2">
    <source>
        <dbReference type="EMBL" id="MEX1664447.1"/>
    </source>
</evidence>
<protein>
    <submittedName>
        <fullName evidence="2">Pyridoxamine 5'-phosphate oxidase family protein</fullName>
    </submittedName>
</protein>
<dbReference type="EMBL" id="JBFRYB010000001">
    <property type="protein sequence ID" value="MEX1664447.1"/>
    <property type="molecule type" value="Genomic_DNA"/>
</dbReference>